<protein>
    <submittedName>
        <fullName evidence="1">Uncharacterized protein</fullName>
    </submittedName>
</protein>
<dbReference type="Proteomes" id="UP000219286">
    <property type="component" value="Unassembled WGS sequence"/>
</dbReference>
<sequence length="175" mass="18686">MSLPTLNHVFTMAITPKPPVNAGATPRGKANWFEITGGKITAADGEHIADVLSGGGDYLTRYVEDNVAEVDMRLIAQDSAGDLLRFTVSGYDYLDRPTMLALDGRASEEDVGGGSSSSSSSSAVAEPFGFEVLKCNTASERLRWLNFAVLLARVKFVVGDAGIESVVYTVYEVTN</sequence>
<dbReference type="OrthoDB" id="4143643at2759"/>
<reference evidence="1 2" key="1">
    <citation type="journal article" date="2015" name="Genome Announc.">
        <title>Genome sequence and annotation of Trichoderma parareesei, the ancestor of the cellulase producer Trichoderma reesei.</title>
        <authorList>
            <person name="Yang D."/>
            <person name="Pomraning K."/>
            <person name="Kopchinskiy A."/>
            <person name="Karimi Aghcheh R."/>
            <person name="Atanasova L."/>
            <person name="Chenthamara K."/>
            <person name="Baker S.E."/>
            <person name="Zhang R."/>
            <person name="Shen Q."/>
            <person name="Freitag M."/>
            <person name="Kubicek C.P."/>
            <person name="Druzhinina I.S."/>
        </authorList>
    </citation>
    <scope>NUCLEOTIDE SEQUENCE [LARGE SCALE GENOMIC DNA]</scope>
    <source>
        <strain evidence="1 2">CBS 125925</strain>
    </source>
</reference>
<dbReference type="AlphaFoldDB" id="A0A2H2ZA27"/>
<gene>
    <name evidence="1" type="ORF">A9Z42_0052370</name>
</gene>
<dbReference type="Pfam" id="PF11578">
    <property type="entry name" value="DUF3237"/>
    <property type="match status" value="1"/>
</dbReference>
<comment type="caution">
    <text evidence="1">The sequence shown here is derived from an EMBL/GenBank/DDBJ whole genome shotgun (WGS) entry which is preliminary data.</text>
</comment>
<proteinExistence type="predicted"/>
<name>A0A2H2ZA27_TRIPA</name>
<dbReference type="Gene3D" id="2.40.160.20">
    <property type="match status" value="1"/>
</dbReference>
<keyword evidence="2" id="KW-1185">Reference proteome</keyword>
<accession>A0A2H2ZA27</accession>
<organism evidence="1 2">
    <name type="scientific">Trichoderma parareesei</name>
    <name type="common">Filamentous fungus</name>
    <dbReference type="NCBI Taxonomy" id="858221"/>
    <lineage>
        <taxon>Eukaryota</taxon>
        <taxon>Fungi</taxon>
        <taxon>Dikarya</taxon>
        <taxon>Ascomycota</taxon>
        <taxon>Pezizomycotina</taxon>
        <taxon>Sordariomycetes</taxon>
        <taxon>Hypocreomycetidae</taxon>
        <taxon>Hypocreales</taxon>
        <taxon>Hypocreaceae</taxon>
        <taxon>Trichoderma</taxon>
    </lineage>
</organism>
<evidence type="ECO:0000313" key="1">
    <source>
        <dbReference type="EMBL" id="OTA04637.1"/>
    </source>
</evidence>
<dbReference type="EMBL" id="LFMI01000533">
    <property type="protein sequence ID" value="OTA04637.1"/>
    <property type="molecule type" value="Genomic_DNA"/>
</dbReference>
<evidence type="ECO:0000313" key="2">
    <source>
        <dbReference type="Proteomes" id="UP000219286"/>
    </source>
</evidence>